<dbReference type="Gene3D" id="3.30.2410.10">
    <property type="entry name" value="Hect, E3 ligase catalytic domain"/>
    <property type="match status" value="1"/>
</dbReference>
<dbReference type="PANTHER" id="PTHR11254">
    <property type="entry name" value="HECT DOMAIN UBIQUITIN-PROTEIN LIGASE"/>
    <property type="match status" value="1"/>
</dbReference>
<dbReference type="GO" id="GO:0005737">
    <property type="term" value="C:cytoplasm"/>
    <property type="evidence" value="ECO:0007669"/>
    <property type="project" value="TreeGrafter"/>
</dbReference>
<evidence type="ECO:0000256" key="3">
    <source>
        <dbReference type="ARBA" id="ARBA00012485"/>
    </source>
</evidence>
<dbReference type="GO" id="GO:0008270">
    <property type="term" value="F:zinc ion binding"/>
    <property type="evidence" value="ECO:0007669"/>
    <property type="project" value="UniProtKB-KW"/>
</dbReference>
<sequence>MHRYLRVHARLNTTRHPRLIRCLQAAKMRIANVSRASAIRRRNFLSIVAGLLLCTIKSVAATVTDTQADQLEGADKRDVVGLRGLMPIVDGTYSNSSGGYGYYYGSSSGYNGYEDSSDGSSSVKTVVIGVSIGVGLMLITVCLTWKACVECCTSTNRRSRHRAFIERPNAGWKCEVCLHTNEFSQTGCVLCGTTAEELKIIRSRQEDTHTSAVVAPQVEDSTRSASNYLLMSSPRAAWVRSLNTFHSGDLTDRQLVARERHQWKRCIGGQNVRWVQIPFEVLQDNEALCSTIIKERDFQDWHKRHPPKVSGPSRMSVSSVLFSDSSGQQLSWLTPGTAFVRDDDSRSQSRTARWRLAEEFSASSRQYSKTVVRASTLVFSEKAQWFYQYSLKLCSSIVDGYHTIRIHRDRVLKQSMNLFMSAPSGTLHRRLRVDFMDEAGVDGGGILREWLHLVCSQLFAEAPGLFTLTSSSAHQGYWFNRTSAEKCTKQLEMYIFFGKLLGKALLEGLLLNVRLSIPLLKHILGVPLKLSDLYLLDETVYSSMMWILENDNTNALGLNFTVEGVELIPSGADVTLHDGNKQLYVAKVAQYYLFDSVRAEISSIMEGLRSVISDTVLHVFDFKELDLLLSGLPQIDVNDWRQHTDVRFYEQSTHEFELVGWFWEVLESFSQDQRGRLLQYVTGSSGVPVEGFKGLTGMDGEIQLFTIQLGKDVSTVYTVLPHASTCLNRLDLPLYASKAELERILTMVRVCFANSYCNPM</sequence>
<feature type="domain" description="RanBP2-type" evidence="11">
    <location>
        <begin position="167"/>
        <end position="197"/>
    </location>
</feature>
<dbReference type="InterPro" id="IPR035983">
    <property type="entry name" value="Hect_E3_ubiquitin_ligase"/>
</dbReference>
<evidence type="ECO:0000256" key="2">
    <source>
        <dbReference type="ARBA" id="ARBA00004906"/>
    </source>
</evidence>
<dbReference type="GO" id="GO:0016567">
    <property type="term" value="P:protein ubiquitination"/>
    <property type="evidence" value="ECO:0007669"/>
    <property type="project" value="TreeGrafter"/>
</dbReference>
<evidence type="ECO:0000259" key="12">
    <source>
        <dbReference type="PROSITE" id="PS50237"/>
    </source>
</evidence>
<accession>A0A080ZIF0</accession>
<proteinExistence type="predicted"/>
<dbReference type="GO" id="GO:0006511">
    <property type="term" value="P:ubiquitin-dependent protein catabolic process"/>
    <property type="evidence" value="ECO:0007669"/>
    <property type="project" value="TreeGrafter"/>
</dbReference>
<dbReference type="GO" id="GO:0061630">
    <property type="term" value="F:ubiquitin protein ligase activity"/>
    <property type="evidence" value="ECO:0007669"/>
    <property type="project" value="UniProtKB-EC"/>
</dbReference>
<keyword evidence="5" id="KW-0479">Metal-binding</keyword>
<organism evidence="13 14">
    <name type="scientific">Phytophthora nicotianae P1976</name>
    <dbReference type="NCBI Taxonomy" id="1317066"/>
    <lineage>
        <taxon>Eukaryota</taxon>
        <taxon>Sar</taxon>
        <taxon>Stramenopiles</taxon>
        <taxon>Oomycota</taxon>
        <taxon>Peronosporomycetes</taxon>
        <taxon>Peronosporales</taxon>
        <taxon>Peronosporaceae</taxon>
        <taxon>Phytophthora</taxon>
    </lineage>
</organism>
<keyword evidence="6 10" id="KW-0863">Zinc-finger</keyword>
<dbReference type="EMBL" id="ANJA01003036">
    <property type="protein sequence ID" value="ETO66411.1"/>
    <property type="molecule type" value="Genomic_DNA"/>
</dbReference>
<comment type="caution">
    <text evidence="13">The sequence shown here is derived from an EMBL/GenBank/DDBJ whole genome shotgun (WGS) entry which is preliminary data.</text>
</comment>
<dbReference type="Gene3D" id="3.90.1750.10">
    <property type="entry name" value="Hect, E3 ligase catalytic domains"/>
    <property type="match status" value="1"/>
</dbReference>
<evidence type="ECO:0000256" key="1">
    <source>
        <dbReference type="ARBA" id="ARBA00000885"/>
    </source>
</evidence>
<keyword evidence="4" id="KW-0808">Transferase</keyword>
<dbReference type="Gene3D" id="3.30.2160.10">
    <property type="entry name" value="Hect, E3 ligase catalytic domain"/>
    <property type="match status" value="1"/>
</dbReference>
<dbReference type="OrthoDB" id="8068875at2759"/>
<dbReference type="InterPro" id="IPR000569">
    <property type="entry name" value="HECT_dom"/>
</dbReference>
<evidence type="ECO:0000256" key="5">
    <source>
        <dbReference type="ARBA" id="ARBA00022723"/>
    </source>
</evidence>
<evidence type="ECO:0000256" key="10">
    <source>
        <dbReference type="PROSITE-ProRule" id="PRU00322"/>
    </source>
</evidence>
<dbReference type="PANTHER" id="PTHR11254:SF440">
    <property type="entry name" value="E3 UBIQUITIN-PROTEIN LIGASE NEDD-4"/>
    <property type="match status" value="1"/>
</dbReference>
<dbReference type="EC" id="2.3.2.26" evidence="3"/>
<evidence type="ECO:0000259" key="11">
    <source>
        <dbReference type="PROSITE" id="PS50199"/>
    </source>
</evidence>
<evidence type="ECO:0000256" key="6">
    <source>
        <dbReference type="ARBA" id="ARBA00022771"/>
    </source>
</evidence>
<comment type="catalytic activity">
    <reaction evidence="1">
        <text>S-ubiquitinyl-[E2 ubiquitin-conjugating enzyme]-L-cysteine + [acceptor protein]-L-lysine = [E2 ubiquitin-conjugating enzyme]-L-cysteine + N(6)-ubiquitinyl-[acceptor protein]-L-lysine.</text>
        <dbReference type="EC" id="2.3.2.26"/>
    </reaction>
</comment>
<evidence type="ECO:0000256" key="7">
    <source>
        <dbReference type="ARBA" id="ARBA00022786"/>
    </source>
</evidence>
<evidence type="ECO:0000256" key="8">
    <source>
        <dbReference type="ARBA" id="ARBA00022833"/>
    </source>
</evidence>
<reference evidence="13 14" key="1">
    <citation type="submission" date="2013-11" db="EMBL/GenBank/DDBJ databases">
        <title>The Genome Sequence of Phytophthora parasitica P1976.</title>
        <authorList>
            <consortium name="The Broad Institute Genomics Platform"/>
            <person name="Russ C."/>
            <person name="Tyler B."/>
            <person name="Panabieres F."/>
            <person name="Shan W."/>
            <person name="Tripathy S."/>
            <person name="Grunwald N."/>
            <person name="Machado M."/>
            <person name="Johnson C.S."/>
            <person name="Walker B."/>
            <person name="Young S."/>
            <person name="Zeng Q."/>
            <person name="Gargeya S."/>
            <person name="Fitzgerald M."/>
            <person name="Haas B."/>
            <person name="Abouelleil A."/>
            <person name="Allen A.W."/>
            <person name="Alvarado L."/>
            <person name="Arachchi H.M."/>
            <person name="Berlin A.M."/>
            <person name="Chapman S.B."/>
            <person name="Gainer-Dewar J."/>
            <person name="Goldberg J."/>
            <person name="Griggs A."/>
            <person name="Gujja S."/>
            <person name="Hansen M."/>
            <person name="Howarth C."/>
            <person name="Imamovic A."/>
            <person name="Ireland A."/>
            <person name="Larimer J."/>
            <person name="McCowan C."/>
            <person name="Murphy C."/>
            <person name="Pearson M."/>
            <person name="Poon T.W."/>
            <person name="Priest M."/>
            <person name="Roberts A."/>
            <person name="Saif S."/>
            <person name="Shea T."/>
            <person name="Sisk P."/>
            <person name="Sykes S."/>
            <person name="Wortman J."/>
            <person name="Nusbaum C."/>
            <person name="Birren B."/>
        </authorList>
    </citation>
    <scope>NUCLEOTIDE SEQUENCE [LARGE SCALE GENOMIC DNA]</scope>
    <source>
        <strain evidence="13 14">P1976</strain>
    </source>
</reference>
<protein>
    <recommendedName>
        <fullName evidence="3">HECT-type E3 ubiquitin transferase</fullName>
        <ecNumber evidence="3">2.3.2.26</ecNumber>
    </recommendedName>
</protein>
<evidence type="ECO:0000313" key="14">
    <source>
        <dbReference type="Proteomes" id="UP000028582"/>
    </source>
</evidence>
<keyword evidence="8" id="KW-0862">Zinc</keyword>
<comment type="pathway">
    <text evidence="2">Protein modification; protein ubiquitination.</text>
</comment>
<dbReference type="InterPro" id="IPR001876">
    <property type="entry name" value="Znf_RanBP2"/>
</dbReference>
<dbReference type="CDD" id="cd00078">
    <property type="entry name" value="HECTc"/>
    <property type="match status" value="1"/>
</dbReference>
<name>A0A080ZIF0_PHYNI</name>
<feature type="active site" description="Glycyl thioester intermediate" evidence="9">
    <location>
        <position position="726"/>
    </location>
</feature>
<dbReference type="FunFam" id="3.30.2410.10:FF:000009">
    <property type="entry name" value="Probable E3 ubiquitin-protein ligase HECTD2"/>
    <property type="match status" value="1"/>
</dbReference>
<dbReference type="InterPro" id="IPR050409">
    <property type="entry name" value="E3_ubiq-protein_ligase"/>
</dbReference>
<evidence type="ECO:0000256" key="9">
    <source>
        <dbReference type="PROSITE-ProRule" id="PRU00104"/>
    </source>
</evidence>
<dbReference type="Proteomes" id="UP000028582">
    <property type="component" value="Unassembled WGS sequence"/>
</dbReference>
<dbReference type="PROSITE" id="PS01358">
    <property type="entry name" value="ZF_RANBP2_1"/>
    <property type="match status" value="1"/>
</dbReference>
<gene>
    <name evidence="13" type="ORF">F444_16355</name>
</gene>
<evidence type="ECO:0000313" key="13">
    <source>
        <dbReference type="EMBL" id="ETO66411.1"/>
    </source>
</evidence>
<dbReference type="AlphaFoldDB" id="A0A080ZIF0"/>
<feature type="domain" description="HECT" evidence="12">
    <location>
        <begin position="423"/>
        <end position="747"/>
    </location>
</feature>
<evidence type="ECO:0000256" key="4">
    <source>
        <dbReference type="ARBA" id="ARBA00022679"/>
    </source>
</evidence>
<dbReference type="SUPFAM" id="SSF56204">
    <property type="entry name" value="Hect, E3 ligase catalytic domain"/>
    <property type="match status" value="1"/>
</dbReference>
<dbReference type="SMART" id="SM00119">
    <property type="entry name" value="HECTc"/>
    <property type="match status" value="1"/>
</dbReference>
<keyword evidence="7 9" id="KW-0833">Ubl conjugation pathway</keyword>
<dbReference type="PROSITE" id="PS50237">
    <property type="entry name" value="HECT"/>
    <property type="match status" value="1"/>
</dbReference>
<dbReference type="PROSITE" id="PS50199">
    <property type="entry name" value="ZF_RANBP2_2"/>
    <property type="match status" value="1"/>
</dbReference>
<dbReference type="Pfam" id="PF00632">
    <property type="entry name" value="HECT"/>
    <property type="match status" value="1"/>
</dbReference>